<evidence type="ECO:0000313" key="3">
    <source>
        <dbReference type="Proteomes" id="UP000233100"/>
    </source>
</evidence>
<reference evidence="2" key="3">
    <citation type="submission" date="2025-09" db="UniProtKB">
        <authorList>
            <consortium name="Ensembl"/>
        </authorList>
    </citation>
    <scope>IDENTIFICATION</scope>
</reference>
<protein>
    <submittedName>
        <fullName evidence="2">Zinc finger protein 169</fullName>
    </submittedName>
</protein>
<dbReference type="SUPFAM" id="SSF109640">
    <property type="entry name" value="KRAB domain (Kruppel-associated box)"/>
    <property type="match status" value="1"/>
</dbReference>
<dbReference type="GO" id="GO:0006355">
    <property type="term" value="P:regulation of DNA-templated transcription"/>
    <property type="evidence" value="ECO:0007669"/>
    <property type="project" value="InterPro"/>
</dbReference>
<accession>A0A7N9DDT1</accession>
<dbReference type="PROSITE" id="PS50805">
    <property type="entry name" value="KRAB"/>
    <property type="match status" value="1"/>
</dbReference>
<sequence length="225" mass="24733">MPSATCLCCFPVPLLPTELGGWTACEGCSSRVPLSLLISFPRFASATCLSSRKSTPESREMAPGLLTTREEALMAFRDVAVAFTQKEWKLLSSAQRTLYREVMLENYSHLVSLGIAFSKPKLIEQLEQGNEPWREENEHLLDLCPGRIEGEDANTCPASTLVRGPRPSPCADSTTAVLTGPHWQNCGRMPGSRRALQLLPPAPCDVPLAINTQFEGRHWGVHSKT</sequence>
<proteinExistence type="predicted"/>
<feature type="domain" description="KRAB" evidence="1">
    <location>
        <begin position="74"/>
        <end position="145"/>
    </location>
</feature>
<reference evidence="2" key="2">
    <citation type="submission" date="2025-08" db="UniProtKB">
        <authorList>
            <consortium name="Ensembl"/>
        </authorList>
    </citation>
    <scope>IDENTIFICATION</scope>
</reference>
<evidence type="ECO:0000259" key="1">
    <source>
        <dbReference type="PROSITE" id="PS50805"/>
    </source>
</evidence>
<dbReference type="Proteomes" id="UP000233100">
    <property type="component" value="Chromosome 15"/>
</dbReference>
<dbReference type="PANTHER" id="PTHR23232:SF130">
    <property type="entry name" value="KRAB DOMAIN-CONTAINING PROTEIN"/>
    <property type="match status" value="1"/>
</dbReference>
<dbReference type="GeneTree" id="ENSGT00940000163169"/>
<dbReference type="InterPro" id="IPR001909">
    <property type="entry name" value="KRAB"/>
</dbReference>
<dbReference type="AlphaFoldDB" id="A0A7N9DDT1"/>
<dbReference type="PANTHER" id="PTHR23232">
    <property type="entry name" value="KRAB DOMAIN C2H2 ZINC FINGER"/>
    <property type="match status" value="1"/>
</dbReference>
<keyword evidence="3" id="KW-1185">Reference proteome</keyword>
<dbReference type="Bgee" id="ENSMFAG00000000435">
    <property type="expression patterns" value="Expressed in lymph node and 13 other cell types or tissues"/>
</dbReference>
<dbReference type="SMART" id="SM00349">
    <property type="entry name" value="KRAB"/>
    <property type="match status" value="1"/>
</dbReference>
<gene>
    <name evidence="2" type="primary">ZNF169</name>
</gene>
<dbReference type="Gene3D" id="6.10.140.140">
    <property type="match status" value="1"/>
</dbReference>
<dbReference type="Pfam" id="PF01352">
    <property type="entry name" value="KRAB"/>
    <property type="match status" value="1"/>
</dbReference>
<dbReference type="CDD" id="cd07765">
    <property type="entry name" value="KRAB_A-box"/>
    <property type="match status" value="1"/>
</dbReference>
<dbReference type="InterPro" id="IPR036051">
    <property type="entry name" value="KRAB_dom_sf"/>
</dbReference>
<dbReference type="InterPro" id="IPR050169">
    <property type="entry name" value="Krueppel_C2H2_ZnF"/>
</dbReference>
<evidence type="ECO:0000313" key="2">
    <source>
        <dbReference type="Ensembl" id="ENSMFAP00000064225.1"/>
    </source>
</evidence>
<reference evidence="2 3" key="1">
    <citation type="submission" date="2013-03" db="EMBL/GenBank/DDBJ databases">
        <authorList>
            <person name="Warren W."/>
            <person name="Wilson R.K."/>
        </authorList>
    </citation>
    <scope>NUCLEOTIDE SEQUENCE</scope>
</reference>
<organism evidence="2 3">
    <name type="scientific">Macaca fascicularis</name>
    <name type="common">Crab-eating macaque</name>
    <name type="synonym">Cynomolgus monkey</name>
    <dbReference type="NCBI Taxonomy" id="9541"/>
    <lineage>
        <taxon>Eukaryota</taxon>
        <taxon>Metazoa</taxon>
        <taxon>Chordata</taxon>
        <taxon>Craniata</taxon>
        <taxon>Vertebrata</taxon>
        <taxon>Euteleostomi</taxon>
        <taxon>Mammalia</taxon>
        <taxon>Eutheria</taxon>
        <taxon>Euarchontoglires</taxon>
        <taxon>Primates</taxon>
        <taxon>Haplorrhini</taxon>
        <taxon>Catarrhini</taxon>
        <taxon>Cercopithecidae</taxon>
        <taxon>Cercopithecinae</taxon>
        <taxon>Macaca</taxon>
    </lineage>
</organism>
<name>A0A7N9DDT1_MACFA</name>
<dbReference type="Ensembl" id="ENSMFAT00000080692.1">
    <property type="protein sequence ID" value="ENSMFAP00000064225.1"/>
    <property type="gene ID" value="ENSMFAG00000000435.2"/>
</dbReference>